<dbReference type="AlphaFoldDB" id="A0A0L0W3G8"/>
<dbReference type="Proteomes" id="UP000054564">
    <property type="component" value="Unassembled WGS sequence"/>
</dbReference>
<name>A0A0L0W3G8_9BASI</name>
<organism evidence="1 2">
    <name type="scientific">Puccinia striiformis f. sp. tritici PST-78</name>
    <dbReference type="NCBI Taxonomy" id="1165861"/>
    <lineage>
        <taxon>Eukaryota</taxon>
        <taxon>Fungi</taxon>
        <taxon>Dikarya</taxon>
        <taxon>Basidiomycota</taxon>
        <taxon>Pucciniomycotina</taxon>
        <taxon>Pucciniomycetes</taxon>
        <taxon>Pucciniales</taxon>
        <taxon>Pucciniaceae</taxon>
        <taxon>Puccinia</taxon>
    </lineage>
</organism>
<gene>
    <name evidence="1" type="ORF">PSTG_00566</name>
</gene>
<sequence length="129" mass="14756">MSNICLDRPVQGLIGPARLSRILEWQQHKRYGVACKHYLDKSAFSLVQNLVKVLKVFHKITLQVTIASLAHLSNIVVFIDQVTYQVLTTIRNPKYPPALRNACRIGLKVTNKYHSLNDSLLLYRIVICK</sequence>
<reference evidence="2" key="1">
    <citation type="submission" date="2014-03" db="EMBL/GenBank/DDBJ databases">
        <title>The Genome Sequence of Puccinia striiformis f. sp. tritici PST-78.</title>
        <authorList>
            <consortium name="The Broad Institute Genome Sequencing Platform"/>
            <person name="Cuomo C."/>
            <person name="Hulbert S."/>
            <person name="Chen X."/>
            <person name="Walker B."/>
            <person name="Young S.K."/>
            <person name="Zeng Q."/>
            <person name="Gargeya S."/>
            <person name="Fitzgerald M."/>
            <person name="Haas B."/>
            <person name="Abouelleil A."/>
            <person name="Alvarado L."/>
            <person name="Arachchi H.M."/>
            <person name="Berlin A.M."/>
            <person name="Chapman S.B."/>
            <person name="Goldberg J."/>
            <person name="Griggs A."/>
            <person name="Gujja S."/>
            <person name="Hansen M."/>
            <person name="Howarth C."/>
            <person name="Imamovic A."/>
            <person name="Larimer J."/>
            <person name="McCowan C."/>
            <person name="Montmayeur A."/>
            <person name="Murphy C."/>
            <person name="Neiman D."/>
            <person name="Pearson M."/>
            <person name="Priest M."/>
            <person name="Roberts A."/>
            <person name="Saif S."/>
            <person name="Shea T."/>
            <person name="Sisk P."/>
            <person name="Sykes S."/>
            <person name="Wortman J."/>
            <person name="Nusbaum C."/>
            <person name="Birren B."/>
        </authorList>
    </citation>
    <scope>NUCLEOTIDE SEQUENCE [LARGE SCALE GENOMIC DNA]</scope>
    <source>
        <strain evidence="2">race PST-78</strain>
    </source>
</reference>
<comment type="caution">
    <text evidence="1">The sequence shown here is derived from an EMBL/GenBank/DDBJ whole genome shotgun (WGS) entry which is preliminary data.</text>
</comment>
<protein>
    <submittedName>
        <fullName evidence="1">Uncharacterized protein</fullName>
    </submittedName>
</protein>
<keyword evidence="2" id="KW-1185">Reference proteome</keyword>
<proteinExistence type="predicted"/>
<evidence type="ECO:0000313" key="2">
    <source>
        <dbReference type="Proteomes" id="UP000054564"/>
    </source>
</evidence>
<evidence type="ECO:0000313" key="1">
    <source>
        <dbReference type="EMBL" id="KNF06051.1"/>
    </source>
</evidence>
<accession>A0A0L0W3G8</accession>
<dbReference type="EMBL" id="AJIL01000004">
    <property type="protein sequence ID" value="KNF06051.1"/>
    <property type="molecule type" value="Genomic_DNA"/>
</dbReference>